<dbReference type="EMBL" id="CAUYUJ010014731">
    <property type="protein sequence ID" value="CAK0845363.1"/>
    <property type="molecule type" value="Genomic_DNA"/>
</dbReference>
<keyword evidence="2" id="KW-0812">Transmembrane</keyword>
<proteinExistence type="predicted"/>
<protein>
    <submittedName>
        <fullName evidence="3">Uncharacterized protein</fullName>
    </submittedName>
</protein>
<gene>
    <name evidence="3" type="ORF">PCOR1329_LOCUS39176</name>
</gene>
<keyword evidence="4" id="KW-1185">Reference proteome</keyword>
<comment type="caution">
    <text evidence="3">The sequence shown here is derived from an EMBL/GenBank/DDBJ whole genome shotgun (WGS) entry which is preliminary data.</text>
</comment>
<feature type="region of interest" description="Disordered" evidence="1">
    <location>
        <begin position="1"/>
        <end position="31"/>
    </location>
</feature>
<feature type="compositionally biased region" description="Basic residues" evidence="1">
    <location>
        <begin position="17"/>
        <end position="31"/>
    </location>
</feature>
<reference evidence="3" key="1">
    <citation type="submission" date="2023-10" db="EMBL/GenBank/DDBJ databases">
        <authorList>
            <person name="Chen Y."/>
            <person name="Shah S."/>
            <person name="Dougan E. K."/>
            <person name="Thang M."/>
            <person name="Chan C."/>
        </authorList>
    </citation>
    <scope>NUCLEOTIDE SEQUENCE [LARGE SCALE GENOMIC DNA]</scope>
</reference>
<keyword evidence="2" id="KW-1133">Transmembrane helix</keyword>
<dbReference type="Proteomes" id="UP001189429">
    <property type="component" value="Unassembled WGS sequence"/>
</dbReference>
<evidence type="ECO:0000313" key="4">
    <source>
        <dbReference type="Proteomes" id="UP001189429"/>
    </source>
</evidence>
<evidence type="ECO:0000313" key="3">
    <source>
        <dbReference type="EMBL" id="CAK0845363.1"/>
    </source>
</evidence>
<organism evidence="3 4">
    <name type="scientific">Prorocentrum cordatum</name>
    <dbReference type="NCBI Taxonomy" id="2364126"/>
    <lineage>
        <taxon>Eukaryota</taxon>
        <taxon>Sar</taxon>
        <taxon>Alveolata</taxon>
        <taxon>Dinophyceae</taxon>
        <taxon>Prorocentrales</taxon>
        <taxon>Prorocentraceae</taxon>
        <taxon>Prorocentrum</taxon>
    </lineage>
</organism>
<keyword evidence="2" id="KW-0472">Membrane</keyword>
<evidence type="ECO:0000256" key="1">
    <source>
        <dbReference type="SAM" id="MobiDB-lite"/>
    </source>
</evidence>
<sequence length="211" mass="21665">MAAVPGGTARGMGVGRAGRHHGCRPRPPQRLRRRWQAAAAALAAAATGSLGGPPPAFLPAAARTLPTGLGGHSAGAAAAAGRRPPPAASWLLSLGPGAALADEDDARATLTWLNNLVVYGPLFSLFVIVGLGFVGGYVLGIFVPPGEGDYGDERLAMEREARARGWKRDMTGGYDEATAVKLLGMSTMDPDFVPVPPVIFMSSKPGQQASS</sequence>
<feature type="transmembrane region" description="Helical" evidence="2">
    <location>
        <begin position="116"/>
        <end position="143"/>
    </location>
</feature>
<evidence type="ECO:0000256" key="2">
    <source>
        <dbReference type="SAM" id="Phobius"/>
    </source>
</evidence>
<accession>A0ABN9THH3</accession>
<name>A0ABN9THH3_9DINO</name>